<evidence type="ECO:0000313" key="2">
    <source>
        <dbReference type="Proteomes" id="UP000054560"/>
    </source>
</evidence>
<accession>A0A0L0EY59</accession>
<evidence type="ECO:0000313" key="1">
    <source>
        <dbReference type="EMBL" id="KNC69355.1"/>
    </source>
</evidence>
<reference evidence="1 2" key="1">
    <citation type="submission" date="2011-02" db="EMBL/GenBank/DDBJ databases">
        <title>The Genome Sequence of Sphaeroforma arctica JP610.</title>
        <authorList>
            <consortium name="The Broad Institute Genome Sequencing Platform"/>
            <person name="Russ C."/>
            <person name="Cuomo C."/>
            <person name="Young S.K."/>
            <person name="Zeng Q."/>
            <person name="Gargeya S."/>
            <person name="Alvarado L."/>
            <person name="Berlin A."/>
            <person name="Chapman S.B."/>
            <person name="Chen Z."/>
            <person name="Freedman E."/>
            <person name="Gellesch M."/>
            <person name="Goldberg J."/>
            <person name="Griggs A."/>
            <person name="Gujja S."/>
            <person name="Heilman E."/>
            <person name="Heiman D."/>
            <person name="Howarth C."/>
            <person name="Mehta T."/>
            <person name="Neiman D."/>
            <person name="Pearson M."/>
            <person name="Roberts A."/>
            <person name="Saif S."/>
            <person name="Shea T."/>
            <person name="Shenoy N."/>
            <person name="Sisk P."/>
            <person name="Stolte C."/>
            <person name="Sykes S."/>
            <person name="White J."/>
            <person name="Yandava C."/>
            <person name="Burger G."/>
            <person name="Gray M.W."/>
            <person name="Holland P.W.H."/>
            <person name="King N."/>
            <person name="Lang F.B.F."/>
            <person name="Roger A.J."/>
            <person name="Ruiz-Trillo I."/>
            <person name="Haas B."/>
            <person name="Nusbaum C."/>
            <person name="Birren B."/>
        </authorList>
    </citation>
    <scope>NUCLEOTIDE SEQUENCE [LARGE SCALE GENOMIC DNA]</scope>
    <source>
        <strain evidence="1 2">JP610</strain>
    </source>
</reference>
<keyword evidence="2" id="KW-1185">Reference proteome</keyword>
<protein>
    <submittedName>
        <fullName evidence="1">Uncharacterized protein</fullName>
    </submittedName>
</protein>
<dbReference type="EMBL" id="KQ255590">
    <property type="protein sequence ID" value="KNC69355.1"/>
    <property type="molecule type" value="Genomic_DNA"/>
</dbReference>
<organism evidence="1 2">
    <name type="scientific">Sphaeroforma arctica JP610</name>
    <dbReference type="NCBI Taxonomy" id="667725"/>
    <lineage>
        <taxon>Eukaryota</taxon>
        <taxon>Ichthyosporea</taxon>
        <taxon>Ichthyophonida</taxon>
        <taxon>Sphaeroforma</taxon>
    </lineage>
</organism>
<dbReference type="RefSeq" id="XP_014143257.1">
    <property type="nucleotide sequence ID" value="XM_014287782.1"/>
</dbReference>
<feature type="non-terminal residue" evidence="1">
    <location>
        <position position="63"/>
    </location>
</feature>
<dbReference type="AlphaFoldDB" id="A0A0L0EY59"/>
<name>A0A0L0EY59_9EUKA</name>
<proteinExistence type="predicted"/>
<sequence length="63" mass="7138">MNQTPPLSCVCRLKDAEAMLQKAQKGESTAINQLHSRDMQLTELEARNKAITRKLDRATKQRA</sequence>
<dbReference type="Proteomes" id="UP000054560">
    <property type="component" value="Unassembled WGS sequence"/>
</dbReference>
<gene>
    <name evidence="1" type="ORF">SARC_18135</name>
</gene>
<dbReference type="GeneID" id="25918639"/>